<dbReference type="KEGG" id="aare:D3093_33030"/>
<dbReference type="InterPro" id="IPR004165">
    <property type="entry name" value="CoA_trans_fam_I"/>
</dbReference>
<proteinExistence type="predicted"/>
<protein>
    <recommendedName>
        <fullName evidence="3">Glutaconate CoA-transferase subunit B</fullName>
    </recommendedName>
</protein>
<dbReference type="EMBL" id="CP032326">
    <property type="protein sequence ID" value="QCO00085.1"/>
    <property type="molecule type" value="Genomic_DNA"/>
</dbReference>
<name>A0A4D8PRW7_9PROT</name>
<dbReference type="PANTHER" id="PTHR43293:SF3">
    <property type="entry name" value="CHOLESTEROL RING-CLEAVING HYDROLASE IPDB SUBUNIT"/>
    <property type="match status" value="1"/>
</dbReference>
<dbReference type="PANTHER" id="PTHR43293">
    <property type="entry name" value="ACETATE COA-TRANSFERASE YDIF"/>
    <property type="match status" value="1"/>
</dbReference>
<dbReference type="SUPFAM" id="SSF100950">
    <property type="entry name" value="NagB/RpiA/CoA transferase-like"/>
    <property type="match status" value="1"/>
</dbReference>
<evidence type="ECO:0008006" key="3">
    <source>
        <dbReference type="Google" id="ProtNLM"/>
    </source>
</evidence>
<dbReference type="Proteomes" id="UP000298595">
    <property type="component" value="Plasmid p5"/>
</dbReference>
<dbReference type="Gene3D" id="3.40.1080.10">
    <property type="entry name" value="Glutaconate Coenzyme A-transferase"/>
    <property type="match status" value="1"/>
</dbReference>
<dbReference type="GO" id="GO:0008410">
    <property type="term" value="F:CoA-transferase activity"/>
    <property type="evidence" value="ECO:0007669"/>
    <property type="project" value="InterPro"/>
</dbReference>
<evidence type="ECO:0000313" key="2">
    <source>
        <dbReference type="Proteomes" id="UP000298595"/>
    </source>
</evidence>
<geneLocation type="plasmid" evidence="1 2">
    <name>p5</name>
</geneLocation>
<keyword evidence="1" id="KW-0614">Plasmid</keyword>
<organism evidence="1 2">
    <name type="scientific">Azospirillum argentinense</name>
    <dbReference type="NCBI Taxonomy" id="2970906"/>
    <lineage>
        <taxon>Bacteria</taxon>
        <taxon>Pseudomonadati</taxon>
        <taxon>Pseudomonadota</taxon>
        <taxon>Alphaproteobacteria</taxon>
        <taxon>Rhodospirillales</taxon>
        <taxon>Azospirillaceae</taxon>
        <taxon>Azospirillum</taxon>
    </lineage>
</organism>
<reference evidence="1 2" key="1">
    <citation type="submission" date="2018-09" db="EMBL/GenBank/DDBJ databases">
        <title>Whole genome based analysis of evolution and adaptive divergence in Indian and Brazilian strains of Azospirillum brasilense.</title>
        <authorList>
            <person name="Singh C."/>
            <person name="Tripathi A.K."/>
        </authorList>
    </citation>
    <scope>NUCLEOTIDE SEQUENCE [LARGE SCALE GENOMIC DNA]</scope>
    <source>
        <strain evidence="1 2">MTCC4035</strain>
        <plasmid evidence="1 2">p5</plasmid>
    </source>
</reference>
<dbReference type="RefSeq" id="WP_137118798.1">
    <property type="nucleotide sequence ID" value="NZ_CP032326.1"/>
</dbReference>
<dbReference type="Pfam" id="PF01144">
    <property type="entry name" value="CoA_trans"/>
    <property type="match status" value="1"/>
</dbReference>
<gene>
    <name evidence="1" type="ORF">D3093_33030</name>
</gene>
<sequence>MSENKIVSVFNSLATTNELVTAAIAREIRDGDLAFVGVGTNGRAFTLAVGIPLTAVRLAQMLHAPGASVYWGNLLEPDLSNVPADLKQDSFTRWQAASSPSDTGVKCDMLARRAFDVCFDSAAQVDRFGNLNITAIGDYRKPKVRLVGCLAQPEHFAFVPRPIVVVDLDRRVFVEKVDFITSVGHLHGGRSREEAGLKPGGPHLVVTDKAIFDFEPESKLMRVRSLHPGVTLEEVLDRLSFRPVVPDSIPTTPLPTDRELDLIRRVIDPNRVLLRV</sequence>
<dbReference type="AlphaFoldDB" id="A0A4D8PRW7"/>
<accession>A0A4D8PRW7</accession>
<dbReference type="InterPro" id="IPR037171">
    <property type="entry name" value="NagB/RpiA_transferase-like"/>
</dbReference>
<dbReference type="SMART" id="SM00882">
    <property type="entry name" value="CoA_trans"/>
    <property type="match status" value="1"/>
</dbReference>
<evidence type="ECO:0000313" key="1">
    <source>
        <dbReference type="EMBL" id="QCO00085.1"/>
    </source>
</evidence>